<proteinExistence type="predicted"/>
<evidence type="ECO:0000313" key="3">
    <source>
        <dbReference type="Proteomes" id="UP001595812"/>
    </source>
</evidence>
<dbReference type="Proteomes" id="UP001595812">
    <property type="component" value="Unassembled WGS sequence"/>
</dbReference>
<protein>
    <submittedName>
        <fullName evidence="2">SH3 domain-containing protein</fullName>
    </submittedName>
</protein>
<organism evidence="2 3">
    <name type="scientific">Winogradskyella maritima</name>
    <dbReference type="NCBI Taxonomy" id="1517766"/>
    <lineage>
        <taxon>Bacteria</taxon>
        <taxon>Pseudomonadati</taxon>
        <taxon>Bacteroidota</taxon>
        <taxon>Flavobacteriia</taxon>
        <taxon>Flavobacteriales</taxon>
        <taxon>Flavobacteriaceae</taxon>
        <taxon>Winogradskyella</taxon>
    </lineage>
</organism>
<dbReference type="InterPro" id="IPR003646">
    <property type="entry name" value="SH3-like_bac-type"/>
</dbReference>
<reference evidence="3" key="1">
    <citation type="journal article" date="2019" name="Int. J. Syst. Evol. Microbiol.">
        <title>The Global Catalogue of Microorganisms (GCM) 10K type strain sequencing project: providing services to taxonomists for standard genome sequencing and annotation.</title>
        <authorList>
            <consortium name="The Broad Institute Genomics Platform"/>
            <consortium name="The Broad Institute Genome Sequencing Center for Infectious Disease"/>
            <person name="Wu L."/>
            <person name="Ma J."/>
        </authorList>
    </citation>
    <scope>NUCLEOTIDE SEQUENCE [LARGE SCALE GENOMIC DNA]</scope>
    <source>
        <strain evidence="3">CECT 8979</strain>
    </source>
</reference>
<name>A0ABV8AJM8_9FLAO</name>
<dbReference type="Gene3D" id="2.30.30.40">
    <property type="entry name" value="SH3 Domains"/>
    <property type="match status" value="1"/>
</dbReference>
<feature type="domain" description="SH3b" evidence="1">
    <location>
        <begin position="115"/>
        <end position="192"/>
    </location>
</feature>
<evidence type="ECO:0000313" key="2">
    <source>
        <dbReference type="EMBL" id="MFC3877081.1"/>
    </source>
</evidence>
<dbReference type="RefSeq" id="WP_386098687.1">
    <property type="nucleotide sequence ID" value="NZ_JBHSAT010000004.1"/>
</dbReference>
<dbReference type="EMBL" id="JBHSAT010000004">
    <property type="protein sequence ID" value="MFC3877081.1"/>
    <property type="molecule type" value="Genomic_DNA"/>
</dbReference>
<accession>A0ABV8AJM8</accession>
<dbReference type="Pfam" id="PF08239">
    <property type="entry name" value="SH3_3"/>
    <property type="match status" value="1"/>
</dbReference>
<evidence type="ECO:0000259" key="1">
    <source>
        <dbReference type="PROSITE" id="PS51781"/>
    </source>
</evidence>
<sequence length="216" mass="25058">MKKLVFVLFILPISFNISSQIKDESYLDIDFWEFKTKLSYAVLKKDKVLLELLLHEVVIDCWDAFDCAGKGGCGKKQFIEVFFNDNESDQWQILKSILRFGFKRKKDSLGYNFSAPSYTVMDRSIVILAENLNIRKAPRLTAKVLGQISFSTVKCALDSEGNPIIYNREWVKIILENGFEGYVMKQYTSSVIDRRLKVAKINGEWKIVEYYCLMNI</sequence>
<dbReference type="PROSITE" id="PS51781">
    <property type="entry name" value="SH3B"/>
    <property type="match status" value="1"/>
</dbReference>
<gene>
    <name evidence="2" type="ORF">ACFOSX_07530</name>
</gene>
<comment type="caution">
    <text evidence="2">The sequence shown here is derived from an EMBL/GenBank/DDBJ whole genome shotgun (WGS) entry which is preliminary data.</text>
</comment>
<keyword evidence="3" id="KW-1185">Reference proteome</keyword>